<reference evidence="5" key="1">
    <citation type="submission" date="2021-03" db="EMBL/GenBank/DDBJ databases">
        <title>Comparative genomics and phylogenomic investigation of the class Geoglossomycetes provide insights into ecological specialization and systematics.</title>
        <authorList>
            <person name="Melie T."/>
            <person name="Pirro S."/>
            <person name="Miller A.N."/>
            <person name="Quandt A."/>
        </authorList>
    </citation>
    <scope>NUCLEOTIDE SEQUENCE</scope>
    <source>
        <strain evidence="5">GBOQ0MN5Z8</strain>
    </source>
</reference>
<keyword evidence="6" id="KW-1185">Reference proteome</keyword>
<organism evidence="5 6">
    <name type="scientific">Glutinoglossum americanum</name>
    <dbReference type="NCBI Taxonomy" id="1670608"/>
    <lineage>
        <taxon>Eukaryota</taxon>
        <taxon>Fungi</taxon>
        <taxon>Dikarya</taxon>
        <taxon>Ascomycota</taxon>
        <taxon>Pezizomycotina</taxon>
        <taxon>Geoglossomycetes</taxon>
        <taxon>Geoglossales</taxon>
        <taxon>Geoglossaceae</taxon>
        <taxon>Glutinoglossum</taxon>
    </lineage>
</organism>
<dbReference type="OrthoDB" id="448455at2759"/>
<accession>A0A9P8HXG3</accession>
<dbReference type="Pfam" id="PF22939">
    <property type="entry name" value="WHD_GPIID"/>
    <property type="match status" value="1"/>
</dbReference>
<feature type="domain" description="GPI inositol-deacylase winged helix" evidence="3">
    <location>
        <begin position="358"/>
        <end position="436"/>
    </location>
</feature>
<dbReference type="PROSITE" id="PS50088">
    <property type="entry name" value="ANK_REPEAT"/>
    <property type="match status" value="2"/>
</dbReference>
<sequence length="703" mass="78963">MMVIQEAHRFPGQTIAQGGNVVQGNINAGGDVNIGRIDPVDIRDWLSPFDHRRRHNDIRSKRIDGTGGWILETPQFQSWRNQPDAERYLWCHGGPGTGKTILTYMKSFMPNLSCTLIYFVRSLIIDEVSRSVNCDDTGVAYIYCDYADREDQTVENMIASLIKQLSLQTTPIPDPVWELYKQCNQGKSRPDLSKIMETLKLLCIEFKQVFIVLDALDECDEQARRSLLAQLEGLDHSISRCLLTSRHHLLDMEERYGKYPQIEIIAKDQDIHQFLQKKIKEDGGLSEMMKSKQALKDEVIGMITSKAMNMFLLAELQFNSICQATTPNNIKQALRKLPIGLDNSFNKTLERIGQQPYEKKELAVEILLWISHAKRPLLVDELRQALAIQLDKPEFDEDDMPMQGMMVAVCMGLVIIDRDSSIIRLVHYSLQEYFQKPTTTFLSKGEAAIAKTCLAMLSFDEFNKGPCSSDKKLEVRLQKFPLLAYAALNWGHHAHGETEEASKEMVLRFLENHLKLSSASQVMLTSGYTYNGYSQAFPGRFSGLHMASFFGLETIVNGLLERGDKPNSMDGYGRTALSRAAENGHEAVVKLLLGVESIDMNSKDWYNGQAALLWAAQNGHEAVVKMLLSVESIDVNSKDEGGKTALLQAALSGHEAVVKLLLGVESIDVNSKDWYNGQTVLLWAARNGHEAVVKLLLGVESID</sequence>
<dbReference type="PANTHER" id="PTHR10039:SF15">
    <property type="entry name" value="NACHT DOMAIN-CONTAINING PROTEIN"/>
    <property type="match status" value="1"/>
</dbReference>
<dbReference type="Pfam" id="PF12796">
    <property type="entry name" value="Ank_2"/>
    <property type="match status" value="1"/>
</dbReference>
<evidence type="ECO:0000256" key="1">
    <source>
        <dbReference type="ARBA" id="ARBA00022737"/>
    </source>
</evidence>
<dbReference type="Proteomes" id="UP000698800">
    <property type="component" value="Unassembled WGS sequence"/>
</dbReference>
<dbReference type="InterPro" id="IPR056884">
    <property type="entry name" value="NPHP3-like_N"/>
</dbReference>
<gene>
    <name evidence="5" type="ORF">FGG08_006856</name>
</gene>
<dbReference type="SMART" id="SM00248">
    <property type="entry name" value="ANK"/>
    <property type="match status" value="5"/>
</dbReference>
<feature type="repeat" description="ANK" evidence="2">
    <location>
        <begin position="676"/>
        <end position="697"/>
    </location>
</feature>
<dbReference type="PROSITE" id="PS50297">
    <property type="entry name" value="ANK_REP_REGION"/>
    <property type="match status" value="2"/>
</dbReference>
<feature type="domain" description="Nephrocystin 3-like N-terminal" evidence="4">
    <location>
        <begin position="65"/>
        <end position="246"/>
    </location>
</feature>
<evidence type="ECO:0000313" key="6">
    <source>
        <dbReference type="Proteomes" id="UP000698800"/>
    </source>
</evidence>
<dbReference type="InterPro" id="IPR036770">
    <property type="entry name" value="Ankyrin_rpt-contain_sf"/>
</dbReference>
<dbReference type="Gene3D" id="3.40.50.300">
    <property type="entry name" value="P-loop containing nucleotide triphosphate hydrolases"/>
    <property type="match status" value="1"/>
</dbReference>
<evidence type="ECO:0000313" key="5">
    <source>
        <dbReference type="EMBL" id="KAH0536261.1"/>
    </source>
</evidence>
<dbReference type="PANTHER" id="PTHR10039">
    <property type="entry name" value="AMELOGENIN"/>
    <property type="match status" value="1"/>
</dbReference>
<feature type="repeat" description="ANK" evidence="2">
    <location>
        <begin position="572"/>
        <end position="593"/>
    </location>
</feature>
<evidence type="ECO:0000256" key="2">
    <source>
        <dbReference type="PROSITE-ProRule" id="PRU00023"/>
    </source>
</evidence>
<keyword evidence="1" id="KW-0677">Repeat</keyword>
<comment type="caution">
    <text evidence="5">The sequence shown here is derived from an EMBL/GenBank/DDBJ whole genome shotgun (WGS) entry which is preliminary data.</text>
</comment>
<protein>
    <submittedName>
        <fullName evidence="5">Uncharacterized protein</fullName>
    </submittedName>
</protein>
<evidence type="ECO:0000259" key="4">
    <source>
        <dbReference type="Pfam" id="PF24883"/>
    </source>
</evidence>
<evidence type="ECO:0000259" key="3">
    <source>
        <dbReference type="Pfam" id="PF22939"/>
    </source>
</evidence>
<dbReference type="SUPFAM" id="SSF48403">
    <property type="entry name" value="Ankyrin repeat"/>
    <property type="match status" value="1"/>
</dbReference>
<dbReference type="Pfam" id="PF24883">
    <property type="entry name" value="NPHP3_N"/>
    <property type="match status" value="1"/>
</dbReference>
<dbReference type="InterPro" id="IPR054471">
    <property type="entry name" value="GPIID_WHD"/>
</dbReference>
<name>A0A9P8HXG3_9PEZI</name>
<dbReference type="InterPro" id="IPR027417">
    <property type="entry name" value="P-loop_NTPase"/>
</dbReference>
<dbReference type="Gene3D" id="1.25.40.20">
    <property type="entry name" value="Ankyrin repeat-containing domain"/>
    <property type="match status" value="1"/>
</dbReference>
<dbReference type="AlphaFoldDB" id="A0A9P8HXG3"/>
<feature type="non-terminal residue" evidence="5">
    <location>
        <position position="703"/>
    </location>
</feature>
<dbReference type="InterPro" id="IPR002110">
    <property type="entry name" value="Ankyrin_rpt"/>
</dbReference>
<proteinExistence type="predicted"/>
<keyword evidence="2" id="KW-0040">ANK repeat</keyword>
<dbReference type="EMBL" id="JAGHQL010000220">
    <property type="protein sequence ID" value="KAH0536261.1"/>
    <property type="molecule type" value="Genomic_DNA"/>
</dbReference>
<dbReference type="Pfam" id="PF00023">
    <property type="entry name" value="Ank"/>
    <property type="match status" value="2"/>
</dbReference>